<dbReference type="OrthoDB" id="1464487at2"/>
<keyword evidence="2" id="KW-1185">Reference proteome</keyword>
<evidence type="ECO:0000313" key="2">
    <source>
        <dbReference type="Proteomes" id="UP000235826"/>
    </source>
</evidence>
<organism evidence="1 2">
    <name type="scientific">Flavivirga eckloniae</name>
    <dbReference type="NCBI Taxonomy" id="1803846"/>
    <lineage>
        <taxon>Bacteria</taxon>
        <taxon>Pseudomonadati</taxon>
        <taxon>Bacteroidota</taxon>
        <taxon>Flavobacteriia</taxon>
        <taxon>Flavobacteriales</taxon>
        <taxon>Flavobacteriaceae</taxon>
        <taxon>Flavivirga</taxon>
    </lineage>
</organism>
<gene>
    <name evidence="1" type="ORF">C1H87_01400</name>
</gene>
<dbReference type="RefSeq" id="WP_102754105.1">
    <property type="nucleotide sequence ID" value="NZ_CP025791.1"/>
</dbReference>
<dbReference type="KEGG" id="fek:C1H87_01400"/>
<name>A0A2K9PK86_9FLAO</name>
<dbReference type="Proteomes" id="UP000235826">
    <property type="component" value="Chromosome"/>
</dbReference>
<proteinExistence type="predicted"/>
<reference evidence="1 2" key="1">
    <citation type="submission" date="2018-01" db="EMBL/GenBank/DDBJ databases">
        <title>Complete genome sequence of Flavivirga eckloniae ECD14 isolated from seaweed Ecklonia cava.</title>
        <authorList>
            <person name="Lee J.H."/>
            <person name="Baik K.S."/>
            <person name="Seong C.N."/>
        </authorList>
    </citation>
    <scope>NUCLEOTIDE SEQUENCE [LARGE SCALE GENOMIC DNA]</scope>
    <source>
        <strain evidence="1 2">ECD14</strain>
    </source>
</reference>
<accession>A0A2K9PK86</accession>
<protein>
    <submittedName>
        <fullName evidence="1">Uncharacterized protein</fullName>
    </submittedName>
</protein>
<dbReference type="EMBL" id="CP025791">
    <property type="protein sequence ID" value="AUP77445.1"/>
    <property type="molecule type" value="Genomic_DNA"/>
</dbReference>
<sequence>MELGKILDFRDIGSEEYGIRYQITIIEKDGSEILFQLNKEDFVGLESETINPGDTVFYENPSKNVYRVIALNSLKAQYSDSLDIADKLTGKEYLEVHIDPGTATSEEIASYLIELKKLYMMMGGSGITYNPDNVKVLEKSY</sequence>
<evidence type="ECO:0000313" key="1">
    <source>
        <dbReference type="EMBL" id="AUP77445.1"/>
    </source>
</evidence>
<dbReference type="AlphaFoldDB" id="A0A2K9PK86"/>